<dbReference type="AlphaFoldDB" id="A0AAE4L3H6"/>
<sequence>MKNWTTKEIQYLKKHALLAETNVVLNIDQLAKKLGRSAKSVDVKIYKLRRDGQFPPTDFSKAFDPKGRNFTDQEDKRIIAMYKKGATYKEIGISLDRSEQSIGGRIMRLKKIGKLKQPKKQWSQDQVNILLENIRFDENGFCCNHVELARLCNRTFEQVNRKLNDLRKKGVITVMPDRSKTSIKSKEAMNSFNEARFAHIPKKKEDVQMVKPTEKPSGVSIESKQVSLILTTVIVNGQRTDQYFTQDGELIATKKEPTSAATEVSK</sequence>
<gene>
    <name evidence="1" type="ORF">P7H00_12490</name>
</gene>
<organism evidence="1 2">
    <name type="scientific">Enterococcus pseudoavium</name>
    <dbReference type="NCBI Taxonomy" id="44007"/>
    <lineage>
        <taxon>Bacteria</taxon>
        <taxon>Bacillati</taxon>
        <taxon>Bacillota</taxon>
        <taxon>Bacilli</taxon>
        <taxon>Lactobacillales</taxon>
        <taxon>Enterococcaceae</taxon>
        <taxon>Enterococcus</taxon>
    </lineage>
</organism>
<dbReference type="EMBL" id="JARQAI010000024">
    <property type="protein sequence ID" value="MDT2737928.1"/>
    <property type="molecule type" value="Genomic_DNA"/>
</dbReference>
<dbReference type="Proteomes" id="UP001180842">
    <property type="component" value="Unassembled WGS sequence"/>
</dbReference>
<dbReference type="SUPFAM" id="SSF46785">
    <property type="entry name" value="Winged helix' DNA-binding domain"/>
    <property type="match status" value="1"/>
</dbReference>
<name>A0AAE4L3H6_9ENTE</name>
<evidence type="ECO:0000313" key="1">
    <source>
        <dbReference type="EMBL" id="MDT2737928.1"/>
    </source>
</evidence>
<proteinExistence type="predicted"/>
<comment type="caution">
    <text evidence="1">The sequence shown here is derived from an EMBL/GenBank/DDBJ whole genome shotgun (WGS) entry which is preliminary data.</text>
</comment>
<protein>
    <submittedName>
        <fullName evidence="1">Helix-turn-helix domain containing protein</fullName>
    </submittedName>
</protein>
<evidence type="ECO:0000313" key="2">
    <source>
        <dbReference type="Proteomes" id="UP001180842"/>
    </source>
</evidence>
<dbReference type="RefSeq" id="WP_311797432.1">
    <property type="nucleotide sequence ID" value="NZ_JARQAI010000024.1"/>
</dbReference>
<dbReference type="InterPro" id="IPR036390">
    <property type="entry name" value="WH_DNA-bd_sf"/>
</dbReference>
<reference evidence="1" key="1">
    <citation type="submission" date="2023-03" db="EMBL/GenBank/DDBJ databases">
        <authorList>
            <person name="Shen W."/>
            <person name="Cai J."/>
        </authorList>
    </citation>
    <scope>NUCLEOTIDE SEQUENCE</scope>
    <source>
        <strain evidence="1">P69-2</strain>
    </source>
</reference>
<accession>A0AAE4L3H6</accession>